<dbReference type="EMBL" id="JBHTOJ010000036">
    <property type="protein sequence ID" value="MFD1421280.1"/>
    <property type="molecule type" value="Genomic_DNA"/>
</dbReference>
<evidence type="ECO:0000313" key="3">
    <source>
        <dbReference type="Proteomes" id="UP001597188"/>
    </source>
</evidence>
<keyword evidence="1" id="KW-0732">Signal</keyword>
<dbReference type="RefSeq" id="WP_379893341.1">
    <property type="nucleotide sequence ID" value="NZ_JBHTOJ010000036.1"/>
</dbReference>
<organism evidence="2 3">
    <name type="scientific">Lactiplantibacillus songbeiensis</name>
    <dbReference type="NCBI Taxonomy" id="2559920"/>
    <lineage>
        <taxon>Bacteria</taxon>
        <taxon>Bacillati</taxon>
        <taxon>Bacillota</taxon>
        <taxon>Bacilli</taxon>
        <taxon>Lactobacillales</taxon>
        <taxon>Lactobacillaceae</taxon>
        <taxon>Lactiplantibacillus</taxon>
    </lineage>
</organism>
<proteinExistence type="predicted"/>
<name>A0ABW4C2Z3_9LACO</name>
<keyword evidence="3" id="KW-1185">Reference proteome</keyword>
<reference evidence="3" key="1">
    <citation type="journal article" date="2019" name="Int. J. Syst. Evol. Microbiol.">
        <title>The Global Catalogue of Microorganisms (GCM) 10K type strain sequencing project: providing services to taxonomists for standard genome sequencing and annotation.</title>
        <authorList>
            <consortium name="The Broad Institute Genomics Platform"/>
            <consortium name="The Broad Institute Genome Sequencing Center for Infectious Disease"/>
            <person name="Wu L."/>
            <person name="Ma J."/>
        </authorList>
    </citation>
    <scope>NUCLEOTIDE SEQUENCE [LARGE SCALE GENOMIC DNA]</scope>
    <source>
        <strain evidence="3">CCM 8931</strain>
    </source>
</reference>
<evidence type="ECO:0000256" key="1">
    <source>
        <dbReference type="SAM" id="SignalP"/>
    </source>
</evidence>
<feature type="non-terminal residue" evidence="2">
    <location>
        <position position="1"/>
    </location>
</feature>
<evidence type="ECO:0000313" key="2">
    <source>
        <dbReference type="EMBL" id="MFD1421280.1"/>
    </source>
</evidence>
<gene>
    <name evidence="2" type="ORF">ACFQ5L_10055</name>
</gene>
<feature type="chain" id="PRO_5046873011" evidence="1">
    <location>
        <begin position="26"/>
        <end position="72"/>
    </location>
</feature>
<comment type="caution">
    <text evidence="2">The sequence shown here is derived from an EMBL/GenBank/DDBJ whole genome shotgun (WGS) entry which is preliminary data.</text>
</comment>
<accession>A0ABW4C2Z3</accession>
<dbReference type="Proteomes" id="UP001597188">
    <property type="component" value="Unassembled WGS sequence"/>
</dbReference>
<feature type="signal peptide" evidence="1">
    <location>
        <begin position="1"/>
        <end position="25"/>
    </location>
</feature>
<sequence length="72" mass="7948">ATTQIMNLSRCLALLFYVASRNVFALTAPAGWFLKVTDYNDLTSNYKYPVINGGRVRIGSVVSFILVGDFPT</sequence>
<protein>
    <submittedName>
        <fullName evidence="2">Uncharacterized protein</fullName>
    </submittedName>
</protein>